<evidence type="ECO:0000313" key="1">
    <source>
        <dbReference type="EMBL" id="KRY45065.1"/>
    </source>
</evidence>
<proteinExistence type="predicted"/>
<reference evidence="1 2" key="1">
    <citation type="submission" date="2015-01" db="EMBL/GenBank/DDBJ databases">
        <title>Evolution of Trichinella species and genotypes.</title>
        <authorList>
            <person name="Korhonen P.K."/>
            <person name="Edoardo P."/>
            <person name="Giuseppe L.R."/>
            <person name="Gasser R.B."/>
        </authorList>
    </citation>
    <scope>NUCLEOTIDE SEQUENCE [LARGE SCALE GENOMIC DNA]</scope>
    <source>
        <strain evidence="1">ISS120</strain>
    </source>
</reference>
<name>A0A0V1C6Y6_TRIBR</name>
<dbReference type="Proteomes" id="UP000054653">
    <property type="component" value="Unassembled WGS sequence"/>
</dbReference>
<keyword evidence="2" id="KW-1185">Reference proteome</keyword>
<sequence>MKELSTDSDRGLLCRRLEKLEECCMRPLGNQTTREPLQPLRFLDGSSRKADDPLALATEVVIDDTTITQLKIQGFSIQFLLDQKLLFQPYPKRVWDKLDINDQDDIELTY</sequence>
<protein>
    <submittedName>
        <fullName evidence="1">Uncharacterized protein</fullName>
    </submittedName>
</protein>
<accession>A0A0V1C6Y6</accession>
<dbReference type="AlphaFoldDB" id="A0A0V1C6Y6"/>
<gene>
    <name evidence="1" type="ORF">T03_2934</name>
</gene>
<comment type="caution">
    <text evidence="1">The sequence shown here is derived from an EMBL/GenBank/DDBJ whole genome shotgun (WGS) entry which is preliminary data.</text>
</comment>
<organism evidence="1 2">
    <name type="scientific">Trichinella britovi</name>
    <name type="common">Parasitic roundworm</name>
    <dbReference type="NCBI Taxonomy" id="45882"/>
    <lineage>
        <taxon>Eukaryota</taxon>
        <taxon>Metazoa</taxon>
        <taxon>Ecdysozoa</taxon>
        <taxon>Nematoda</taxon>
        <taxon>Enoplea</taxon>
        <taxon>Dorylaimia</taxon>
        <taxon>Trichinellida</taxon>
        <taxon>Trichinellidae</taxon>
        <taxon>Trichinella</taxon>
    </lineage>
</organism>
<dbReference type="EMBL" id="JYDI01000418">
    <property type="protein sequence ID" value="KRY45065.1"/>
    <property type="molecule type" value="Genomic_DNA"/>
</dbReference>
<evidence type="ECO:0000313" key="2">
    <source>
        <dbReference type="Proteomes" id="UP000054653"/>
    </source>
</evidence>